<keyword evidence="2" id="KW-1185">Reference proteome</keyword>
<evidence type="ECO:0000313" key="2">
    <source>
        <dbReference type="Proteomes" id="UP000319801"/>
    </source>
</evidence>
<name>A0A556TVK7_BAGYA</name>
<sequence length="128" mass="14191">MQLHADVYLAPTHLYQLSTHSLISQRVESGVFAQGKRYAVEAFQKRDCCPGNGSLFGRVVKETKRGENLRIEIIFLENQSSGCGARYTPRSGRPLHQAGSVIGENDVLHYLADIKSSANLPDPDVNMF</sequence>
<protein>
    <submittedName>
        <fullName evidence="1">Uncharacterized protein</fullName>
    </submittedName>
</protein>
<evidence type="ECO:0000313" key="1">
    <source>
        <dbReference type="EMBL" id="TSK87395.1"/>
    </source>
</evidence>
<accession>A0A556TVK7</accession>
<dbReference type="AlphaFoldDB" id="A0A556TVK7"/>
<dbReference type="EMBL" id="VCAZ01000022">
    <property type="protein sequence ID" value="TSK87395.1"/>
    <property type="molecule type" value="Genomic_DNA"/>
</dbReference>
<organism evidence="1 2">
    <name type="scientific">Bagarius yarrelli</name>
    <name type="common">Goonch</name>
    <name type="synonym">Bagrus yarrelli</name>
    <dbReference type="NCBI Taxonomy" id="175774"/>
    <lineage>
        <taxon>Eukaryota</taxon>
        <taxon>Metazoa</taxon>
        <taxon>Chordata</taxon>
        <taxon>Craniata</taxon>
        <taxon>Vertebrata</taxon>
        <taxon>Euteleostomi</taxon>
        <taxon>Actinopterygii</taxon>
        <taxon>Neopterygii</taxon>
        <taxon>Teleostei</taxon>
        <taxon>Ostariophysi</taxon>
        <taxon>Siluriformes</taxon>
        <taxon>Sisoridae</taxon>
        <taxon>Sisorinae</taxon>
        <taxon>Bagarius</taxon>
    </lineage>
</organism>
<proteinExistence type="predicted"/>
<dbReference type="Proteomes" id="UP000319801">
    <property type="component" value="Unassembled WGS sequence"/>
</dbReference>
<gene>
    <name evidence="1" type="ORF">Baya_4109</name>
</gene>
<reference evidence="1 2" key="1">
    <citation type="journal article" date="2019" name="Genome Biol. Evol.">
        <title>Whole-Genome Sequencing of the Giant Devil Catfish, Bagarius yarrelli.</title>
        <authorList>
            <person name="Jiang W."/>
            <person name="Lv Y."/>
            <person name="Cheng L."/>
            <person name="Yang K."/>
            <person name="Chao B."/>
            <person name="Wang X."/>
            <person name="Li Y."/>
            <person name="Pan X."/>
            <person name="You X."/>
            <person name="Zhang Y."/>
            <person name="Yang J."/>
            <person name="Li J."/>
            <person name="Zhang X."/>
            <person name="Liu S."/>
            <person name="Sun C."/>
            <person name="Yang J."/>
            <person name="Shi Q."/>
        </authorList>
    </citation>
    <scope>NUCLEOTIDE SEQUENCE [LARGE SCALE GENOMIC DNA]</scope>
    <source>
        <strain evidence="1">JWS20170419001</strain>
        <tissue evidence="1">Muscle</tissue>
    </source>
</reference>
<comment type="caution">
    <text evidence="1">The sequence shown here is derived from an EMBL/GenBank/DDBJ whole genome shotgun (WGS) entry which is preliminary data.</text>
</comment>